<evidence type="ECO:0000313" key="3">
    <source>
        <dbReference type="EMBL" id="RKR85582.1"/>
    </source>
</evidence>
<dbReference type="Proteomes" id="UP000268007">
    <property type="component" value="Unassembled WGS sequence"/>
</dbReference>
<dbReference type="OrthoDB" id="794214at2"/>
<accession>A0A495JB47</accession>
<feature type="signal peptide" evidence="1">
    <location>
        <begin position="1"/>
        <end position="24"/>
    </location>
</feature>
<comment type="caution">
    <text evidence="3">The sequence shown here is derived from an EMBL/GenBank/DDBJ whole genome shotgun (WGS) entry which is preliminary data.</text>
</comment>
<dbReference type="PANTHER" id="PTHR39200:SF1">
    <property type="entry name" value="AUTO-TRANSPORTER ADHESIN HEAD GIN DOMAIN-CONTAINING PROTEIN-RELATED"/>
    <property type="match status" value="1"/>
</dbReference>
<proteinExistence type="predicted"/>
<feature type="chain" id="PRO_5019835126" evidence="1">
    <location>
        <begin position="25"/>
        <end position="236"/>
    </location>
</feature>
<dbReference type="InterPro" id="IPR021255">
    <property type="entry name" value="DUF2807"/>
</dbReference>
<protein>
    <submittedName>
        <fullName evidence="3">Putative autotransporter adhesin-like protein</fullName>
    </submittedName>
</protein>
<keyword evidence="1" id="KW-0732">Signal</keyword>
<keyword evidence="4" id="KW-1185">Reference proteome</keyword>
<dbReference type="PANTHER" id="PTHR39200">
    <property type="entry name" value="HYPOTHETICAL EXPORTED PROTEIN"/>
    <property type="match status" value="1"/>
</dbReference>
<dbReference type="Gene3D" id="2.160.20.120">
    <property type="match status" value="1"/>
</dbReference>
<dbReference type="RefSeq" id="WP_121201621.1">
    <property type="nucleotide sequence ID" value="NZ_RBKU01000001.1"/>
</dbReference>
<evidence type="ECO:0000313" key="4">
    <source>
        <dbReference type="Proteomes" id="UP000268007"/>
    </source>
</evidence>
<reference evidence="3 4" key="1">
    <citation type="submission" date="2018-10" db="EMBL/GenBank/DDBJ databases">
        <title>Genomic Encyclopedia of Archaeal and Bacterial Type Strains, Phase II (KMG-II): from individual species to whole genera.</title>
        <authorList>
            <person name="Goeker M."/>
        </authorList>
    </citation>
    <scope>NUCLEOTIDE SEQUENCE [LARGE SCALE GENOMIC DNA]</scope>
    <source>
        <strain evidence="3 4">DSM 18602</strain>
    </source>
</reference>
<feature type="domain" description="Putative auto-transporter adhesin head GIN" evidence="2">
    <location>
        <begin position="34"/>
        <end position="219"/>
    </location>
</feature>
<dbReference type="Pfam" id="PF10988">
    <property type="entry name" value="DUF2807"/>
    <property type="match status" value="1"/>
</dbReference>
<gene>
    <name evidence="3" type="ORF">BDD43_5853</name>
</gene>
<dbReference type="EMBL" id="RBKU01000001">
    <property type="protein sequence ID" value="RKR85582.1"/>
    <property type="molecule type" value="Genomic_DNA"/>
</dbReference>
<dbReference type="AlphaFoldDB" id="A0A495JB47"/>
<evidence type="ECO:0000259" key="2">
    <source>
        <dbReference type="Pfam" id="PF10988"/>
    </source>
</evidence>
<evidence type="ECO:0000256" key="1">
    <source>
        <dbReference type="SAM" id="SignalP"/>
    </source>
</evidence>
<organism evidence="3 4">
    <name type="scientific">Mucilaginibacter gracilis</name>
    <dbReference type="NCBI Taxonomy" id="423350"/>
    <lineage>
        <taxon>Bacteria</taxon>
        <taxon>Pseudomonadati</taxon>
        <taxon>Bacteroidota</taxon>
        <taxon>Sphingobacteriia</taxon>
        <taxon>Sphingobacteriales</taxon>
        <taxon>Sphingobacteriaceae</taxon>
        <taxon>Mucilaginibacter</taxon>
    </lineage>
</organism>
<name>A0A495JB47_9SPHI</name>
<sequence>MKTQFVKFLCIAVITAGSLSTALAGNQTRSVSGFSSIASSGAFNIHVKIDGTETLKITAPDDIINEIETIVENGTLKIKNKNEHFWNSDNYKNQKVDVYITAKSLSTLINSGSGSIKVDGTIGTSKFRAVLSGSGSISTGVKADDVSAVISGSGSINLNGKTNSASLVITGSGSMNGKNLNTQTSSIVISGSGDVYISADKQLSSRIVGSGSVQYSGNATVNSTKIGSGSVTQVNN</sequence>